<evidence type="ECO:0000256" key="2">
    <source>
        <dbReference type="SAM" id="MobiDB-lite"/>
    </source>
</evidence>
<dbReference type="PANTHER" id="PTHR17271">
    <property type="entry name" value="PLECKSTRIN HOMOLOGY PH DOMAIN-CONTAINING PROTEIN"/>
    <property type="match status" value="1"/>
</dbReference>
<organism evidence="4 5">
    <name type="scientific">Bombyx mori</name>
    <name type="common">Silk moth</name>
    <dbReference type="NCBI Taxonomy" id="7091"/>
    <lineage>
        <taxon>Eukaryota</taxon>
        <taxon>Metazoa</taxon>
        <taxon>Ecdysozoa</taxon>
        <taxon>Arthropoda</taxon>
        <taxon>Hexapoda</taxon>
        <taxon>Insecta</taxon>
        <taxon>Pterygota</taxon>
        <taxon>Neoptera</taxon>
        <taxon>Endopterygota</taxon>
        <taxon>Lepidoptera</taxon>
        <taxon>Glossata</taxon>
        <taxon>Ditrysia</taxon>
        <taxon>Bombycoidea</taxon>
        <taxon>Bombycidae</taxon>
        <taxon>Bombycinae</taxon>
        <taxon>Bombyx</taxon>
    </lineage>
</organism>
<proteinExistence type="predicted"/>
<dbReference type="Gene3D" id="2.30.29.30">
    <property type="entry name" value="Pleckstrin-homology domain (PH domain)/Phosphotyrosine-binding domain (PTB)"/>
    <property type="match status" value="2"/>
</dbReference>
<sequence>MSGRSDCRKFAPNIFNKSKCTNCFRQKDEHSAEALESNRASRKISKCGYLFVAPGWDFSNPLYRTKRWQRRWFVLYDDGELTYSLDEHPDTVPQASIDMTSVLEVREADSVTGHPHSLGITTPERITFVKGTCREETRWWADVLSVYPRSKGRHKRNATFPGGQTASLLQSSTTRILPPTEYSADASTLRDVAENCAPSRQRYCSGGTTTWPGPRVQPPQPEIPSLAAATQPIDTKVYTDQPVSSASPPTRDKINGEEKARSRRRDTWTETTPAPVADEAGVRSPLLQQHHQRYDEQLRDIAASLTRPRSRRALPPTLERPTRLPPDRLKSRNSPDGGAPPEEGSSSSASEGSEPTDAVETTEPGEGGRVELPAERLLHARAGWLYRKGSSGWSRHWFVLRGAALLYFRDPHAEQRGLMDGVIDLSGISRVVELPAAASNTGYGYAFETETWDGKQIVLSAVTAGIRANWVSAMKRTAGLPDTGPLSLILREDSIDQASESSASPVTPVTPGTGKSAPFSSDEEYRTASEGGRRDSADWGEVGAQPPPSPILTRTPISKVKEKVRARGNHQTPTKTDASKDEIDATKEKERPSNEVDENEKPIEPRKRSYISTIDKQSTEIEGLRKQLKMAVNDLNAAEAELARLQKLKSEAALRETKMEELVTALQNKEEELILRTKEAENLDAIRQLYNQDKTLWENKLTETQNFLKESTEHCELLTQQLSAAQENIKQLQRELNELNDKLVKSVKENDNLYTRIRELEGRVAAESPSREKRKSIGSLSDLTNIKQDLNLEALEKNRLIEEYVELRTRFLKAIQEIKAMKQELRESHNMYDELEVTNMKLRNEMKLREQCSQSEIDLMAARILDLTQKLTASDKQVRTLKHKIQKSESRDKRRSLSLKGRESFTLGKEVEEKLTELENKITLLASEHVPTINSPSKSSSPAKEKTTKPDSTTDEKRMKRLAARLRRKSLDSATSSEPMKMLVRLSSLETKVASALENRRDLMNSCESLNQAIRSTESPIFNDSTQSTSVGTQSQRHLLDRLQSLENVVIHSRNKVNECLCQMSAMRAAKSRRSPSPSLEKKYSIKSMEKCLTEVSKTLQDCFDKCVVDCDQEQQANDSVAQVVVQLEEQLRTKLLEISKRKAELYEAGELTQRKSLELLAEKLAYESVLVSRIQEALESSNGSRFFARLIKSEIVETRQLIDSLRRRLNGDGHTDSAGVRSSLDYLAKILSRKIDIVNEAREAEDLRRSELIIHAADLEALKASQREVAEAVDRYKTDKLGELCSALACETLSYASPDGDSDRDRANVEAARVREAWATARDTLGAELVQAEVARALARAAQLCEERLDESRKGRLTLTAQDRADLELWWQAAHDHLRCEMDAAVRDIAVRYRECLANGRREGSAGLDSRALLQQLAEVLAQRALVDARVAVLEGTYRAAPPDRDSAPRADDALRSLETDPAQEAEFVYLFQRFSTECRALFSSDCSGNSEDSMKISESLERVEAAVEAVRRQLSAVRGDVSTELPEGSGERGEGALGRIEVLRRRVEALQALVPCQHCKQLQDALDRLHEERARGESALAQQAGALAAARRARTQLQTQHERERTQLRERARTLQRRLAALDSEYSAQLESLRAAYQSAVSADTHGDNLRVRYQQEIEQLRALCEKGLLAMESSHRRIVREMEEKHRAEREQLRLDKEQALAEETRATLAALDAMRKAHESEVRREVDKFKAEFLSRGAQSGDLSQLSSRHQQEMEEIKREILSLSEKYSVKCVESAALEDRLAAATAQLAQAHGHILQLDARNKQLRAHIISEANEMKNSESVPSPMYEENGTHARAAPLWTQLRSLAAGWRRAHAHAGNTRPPYPTRAPDRTKKIIGETVKVESLSRGESGAPGQDTVRQDGDDQKPTTVSRTELKTSRRCSVSGRPAVGPLAGMVAERKKRFELL</sequence>
<feature type="compositionally biased region" description="Basic and acidic residues" evidence="2">
    <location>
        <begin position="320"/>
        <end position="330"/>
    </location>
</feature>
<feature type="compositionally biased region" description="Basic and acidic residues" evidence="2">
    <location>
        <begin position="250"/>
        <end position="268"/>
    </location>
</feature>
<feature type="region of interest" description="Disordered" evidence="2">
    <location>
        <begin position="497"/>
        <end position="604"/>
    </location>
</feature>
<feature type="compositionally biased region" description="Polar residues" evidence="2">
    <location>
        <begin position="497"/>
        <end position="507"/>
    </location>
</feature>
<reference evidence="4" key="2">
    <citation type="submission" date="2022-06" db="UniProtKB">
        <authorList>
            <consortium name="EnsemblMetazoa"/>
        </authorList>
    </citation>
    <scope>IDENTIFICATION</scope>
    <source>
        <strain evidence="4">p50T (Dazao)</strain>
    </source>
</reference>
<dbReference type="InterPro" id="IPR011993">
    <property type="entry name" value="PH-like_dom_sf"/>
</dbReference>
<feature type="coiled-coil region" evidence="1">
    <location>
        <begin position="804"/>
        <end position="845"/>
    </location>
</feature>
<evidence type="ECO:0000313" key="4">
    <source>
        <dbReference type="EnsemblMetazoa" id="XP_037869504.1"/>
    </source>
</evidence>
<feature type="compositionally biased region" description="Basic and acidic residues" evidence="2">
    <location>
        <begin position="577"/>
        <end position="604"/>
    </location>
</feature>
<feature type="compositionally biased region" description="Basic and acidic residues" evidence="2">
    <location>
        <begin position="523"/>
        <end position="537"/>
    </location>
</feature>
<feature type="region of interest" description="Disordered" evidence="2">
    <location>
        <begin position="1888"/>
        <end position="1936"/>
    </location>
</feature>
<dbReference type="KEGG" id="bmor:101735394"/>
<feature type="compositionally biased region" description="Low complexity" evidence="2">
    <location>
        <begin position="931"/>
        <end position="942"/>
    </location>
</feature>
<dbReference type="SMART" id="SM00233">
    <property type="entry name" value="PH"/>
    <property type="match status" value="2"/>
</dbReference>
<feature type="coiled-coil region" evidence="1">
    <location>
        <begin position="614"/>
        <end position="683"/>
    </location>
</feature>
<dbReference type="PROSITE" id="PS50003">
    <property type="entry name" value="PH_DOMAIN"/>
    <property type="match status" value="2"/>
</dbReference>
<feature type="coiled-coil region" evidence="1">
    <location>
        <begin position="708"/>
        <end position="756"/>
    </location>
</feature>
<dbReference type="Proteomes" id="UP000005204">
    <property type="component" value="Unassembled WGS sequence"/>
</dbReference>
<dbReference type="SUPFAM" id="SSF50729">
    <property type="entry name" value="PH domain-like"/>
    <property type="match status" value="2"/>
</dbReference>
<accession>A0A8R2LY11</accession>
<feature type="region of interest" description="Disordered" evidence="2">
    <location>
        <begin position="239"/>
        <end position="283"/>
    </location>
</feature>
<dbReference type="CDD" id="cd01236">
    <property type="entry name" value="PH_RIP"/>
    <property type="match status" value="1"/>
</dbReference>
<reference evidence="5" key="1">
    <citation type="journal article" date="2008" name="Insect Biochem. Mol. Biol.">
        <title>The genome of a lepidopteran model insect, the silkworm Bombyx mori.</title>
        <authorList>
            <consortium name="International Silkworm Genome Consortium"/>
        </authorList>
    </citation>
    <scope>NUCLEOTIDE SEQUENCE [LARGE SCALE GENOMIC DNA]</scope>
    <source>
        <strain evidence="5">p50T</strain>
    </source>
</reference>
<feature type="coiled-coil region" evidence="1">
    <location>
        <begin position="1561"/>
        <end position="1627"/>
    </location>
</feature>
<evidence type="ECO:0000259" key="3">
    <source>
        <dbReference type="PROSITE" id="PS50003"/>
    </source>
</evidence>
<evidence type="ECO:0000256" key="1">
    <source>
        <dbReference type="SAM" id="Coils"/>
    </source>
</evidence>
<feature type="domain" description="PH" evidence="3">
    <location>
        <begin position="43"/>
        <end position="149"/>
    </location>
</feature>
<dbReference type="InterPro" id="IPR052223">
    <property type="entry name" value="Actin_Cytoskeleton_Reg"/>
</dbReference>
<keyword evidence="5" id="KW-1185">Reference proteome</keyword>
<feature type="compositionally biased region" description="Basic and acidic residues" evidence="2">
    <location>
        <begin position="943"/>
        <end position="958"/>
    </location>
</feature>
<feature type="coiled-coil region" evidence="1">
    <location>
        <begin position="986"/>
        <end position="1013"/>
    </location>
</feature>
<feature type="region of interest" description="Disordered" evidence="2">
    <location>
        <begin position="204"/>
        <end position="223"/>
    </location>
</feature>
<feature type="domain" description="PH" evidence="3">
    <location>
        <begin position="378"/>
        <end position="479"/>
    </location>
</feature>
<feature type="region of interest" description="Disordered" evidence="2">
    <location>
        <begin position="304"/>
        <end position="373"/>
    </location>
</feature>
<feature type="coiled-coil region" evidence="1">
    <location>
        <begin position="1674"/>
        <end position="1725"/>
    </location>
</feature>
<feature type="compositionally biased region" description="Low complexity" evidence="2">
    <location>
        <begin position="334"/>
        <end position="355"/>
    </location>
</feature>
<evidence type="ECO:0000313" key="5">
    <source>
        <dbReference type="Proteomes" id="UP000005204"/>
    </source>
</evidence>
<dbReference type="PANTHER" id="PTHR17271:SF1">
    <property type="entry name" value="PROTEIN OUTSPREAD"/>
    <property type="match status" value="1"/>
</dbReference>
<feature type="region of interest" description="Disordered" evidence="2">
    <location>
        <begin position="927"/>
        <end position="958"/>
    </location>
</feature>
<dbReference type="RefSeq" id="XP_037869504.1">
    <property type="nucleotide sequence ID" value="XM_038013576.2"/>
</dbReference>
<dbReference type="Pfam" id="PF00169">
    <property type="entry name" value="PH"/>
    <property type="match status" value="2"/>
</dbReference>
<name>A0A8R2LY11_BOMMO</name>
<dbReference type="GeneID" id="101735394"/>
<dbReference type="GO" id="GO:0051015">
    <property type="term" value="F:actin filament binding"/>
    <property type="evidence" value="ECO:0007669"/>
    <property type="project" value="TreeGrafter"/>
</dbReference>
<dbReference type="CDD" id="cd13275">
    <property type="entry name" value="PH_M-RIP"/>
    <property type="match status" value="1"/>
</dbReference>
<dbReference type="InterPro" id="IPR001849">
    <property type="entry name" value="PH_domain"/>
</dbReference>
<dbReference type="GO" id="GO:0015629">
    <property type="term" value="C:actin cytoskeleton"/>
    <property type="evidence" value="ECO:0007669"/>
    <property type="project" value="TreeGrafter"/>
</dbReference>
<dbReference type="EnsemblMetazoa" id="XM_038013576.1">
    <property type="protein sequence ID" value="XP_037869504.1"/>
    <property type="gene ID" value="LOC101735394"/>
</dbReference>
<dbReference type="InterPro" id="IPR039597">
    <property type="entry name" value="M-RIP_PH"/>
</dbReference>
<keyword evidence="1" id="KW-0175">Coiled coil</keyword>
<dbReference type="CTD" id="34850"/>
<protein>
    <recommendedName>
        <fullName evidence="3">PH domain-containing protein</fullName>
    </recommendedName>
</protein>